<accession>A0A1H9EA10</accession>
<name>A0A1H9EA10_9SPIR</name>
<dbReference type="PANTHER" id="PTHR24373">
    <property type="entry name" value="SLIT RELATED LEUCINE-RICH REPEAT NEURONAL PROTEIN"/>
    <property type="match status" value="1"/>
</dbReference>
<proteinExistence type="predicted"/>
<organism evidence="3 4">
    <name type="scientific">Treponema bryantii</name>
    <dbReference type="NCBI Taxonomy" id="163"/>
    <lineage>
        <taxon>Bacteria</taxon>
        <taxon>Pseudomonadati</taxon>
        <taxon>Spirochaetota</taxon>
        <taxon>Spirochaetia</taxon>
        <taxon>Spirochaetales</taxon>
        <taxon>Treponemataceae</taxon>
        <taxon>Treponema</taxon>
    </lineage>
</organism>
<sequence>MKNYFKNFAALALSVLLVAGITACNNEFESGNINEAQKVQIILDNDFVTIRMVNNDARAITEQVPYTKKDWAYSTTTVTYGGVSDTTEFYSKNSSINVECKKEGEYTFKSTAYKTDKETIIATSDPVIKNITTANGNSDLTITYTNFESYEVTIGVTGTIENQWGEQKENIAALSKDWFENENAPSKDKVKSITFIKNANTVSFTKAWSGGEYVTVYYNSNNESIVISAAERTIAAPKDCSLLFRGFNYAKSIDLKNFDTSNVTNMRGMFINCYRLTTLDVSNFDTSKVTNMDSMFYGCSELTTLDVSNFDTSKVSNMYNMFYDCSNLTTLDLRNFDTSNVTNMSSMFMHCRNLKTLDVSNFDTSKVTYMGYMFKCCHNIKTLDLRNFDTSNVTSYVSMFEECSSLDVTYNPATWTLSTDWAGVTFTEE</sequence>
<reference evidence="3 4" key="1">
    <citation type="submission" date="2016-10" db="EMBL/GenBank/DDBJ databases">
        <authorList>
            <person name="de Groot N.N."/>
        </authorList>
    </citation>
    <scope>NUCLEOTIDE SEQUENCE [LARGE SCALE GENOMIC DNA]</scope>
    <source>
        <strain evidence="3 4">B25</strain>
    </source>
</reference>
<dbReference type="PROSITE" id="PS51257">
    <property type="entry name" value="PROKAR_LIPOPROTEIN"/>
    <property type="match status" value="1"/>
</dbReference>
<keyword evidence="1 2" id="KW-0732">Signal</keyword>
<gene>
    <name evidence="3" type="ORF">SAMN04487977_10384</name>
</gene>
<dbReference type="Proteomes" id="UP000182360">
    <property type="component" value="Unassembled WGS sequence"/>
</dbReference>
<evidence type="ECO:0000256" key="1">
    <source>
        <dbReference type="ARBA" id="ARBA00022729"/>
    </source>
</evidence>
<protein>
    <submittedName>
        <fullName evidence="3">Surface protein</fullName>
    </submittedName>
</protein>
<feature type="chain" id="PRO_5010364378" evidence="2">
    <location>
        <begin position="24"/>
        <end position="429"/>
    </location>
</feature>
<dbReference type="AlphaFoldDB" id="A0A1H9EA10"/>
<dbReference type="InterPro" id="IPR032675">
    <property type="entry name" value="LRR_dom_sf"/>
</dbReference>
<dbReference type="SUPFAM" id="SSF52058">
    <property type="entry name" value="L domain-like"/>
    <property type="match status" value="1"/>
</dbReference>
<dbReference type="RefSeq" id="WP_074642135.1">
    <property type="nucleotide sequence ID" value="NZ_FOFU01000003.1"/>
</dbReference>
<dbReference type="InterPro" id="IPR005046">
    <property type="entry name" value="DUF285"/>
</dbReference>
<evidence type="ECO:0000313" key="3">
    <source>
        <dbReference type="EMBL" id="SEQ22540.1"/>
    </source>
</evidence>
<dbReference type="InterPro" id="IPR011889">
    <property type="entry name" value="Liste_lipo_26"/>
</dbReference>
<evidence type="ECO:0000256" key="2">
    <source>
        <dbReference type="SAM" id="SignalP"/>
    </source>
</evidence>
<dbReference type="PANTHER" id="PTHR24373:SF275">
    <property type="entry name" value="TIR DOMAIN-CONTAINING PROTEIN"/>
    <property type="match status" value="1"/>
</dbReference>
<dbReference type="Pfam" id="PF03382">
    <property type="entry name" value="DUF285"/>
    <property type="match status" value="2"/>
</dbReference>
<feature type="signal peptide" evidence="2">
    <location>
        <begin position="1"/>
        <end position="23"/>
    </location>
</feature>
<dbReference type="EMBL" id="FOFU01000003">
    <property type="protein sequence ID" value="SEQ22540.1"/>
    <property type="molecule type" value="Genomic_DNA"/>
</dbReference>
<keyword evidence="4" id="KW-1185">Reference proteome</keyword>
<dbReference type="InterPro" id="IPR050328">
    <property type="entry name" value="Dev_Immune_Receptor"/>
</dbReference>
<evidence type="ECO:0000313" key="4">
    <source>
        <dbReference type="Proteomes" id="UP000182360"/>
    </source>
</evidence>
<dbReference type="Gene3D" id="3.80.10.10">
    <property type="entry name" value="Ribonuclease Inhibitor"/>
    <property type="match status" value="1"/>
</dbReference>
<dbReference type="NCBIfam" id="TIGR02167">
    <property type="entry name" value="Liste_lipo_26"/>
    <property type="match status" value="6"/>
</dbReference>